<dbReference type="InterPro" id="IPR036365">
    <property type="entry name" value="PGBD-like_sf"/>
</dbReference>
<dbReference type="AlphaFoldDB" id="A0A9X1NCM4"/>
<proteinExistence type="predicted"/>
<dbReference type="RefSeq" id="WP_231439982.1">
    <property type="nucleotide sequence ID" value="NZ_JAJOMB010000003.1"/>
</dbReference>
<organism evidence="3 4">
    <name type="scientific">Kineosporia babensis</name>
    <dbReference type="NCBI Taxonomy" id="499548"/>
    <lineage>
        <taxon>Bacteria</taxon>
        <taxon>Bacillati</taxon>
        <taxon>Actinomycetota</taxon>
        <taxon>Actinomycetes</taxon>
        <taxon>Kineosporiales</taxon>
        <taxon>Kineosporiaceae</taxon>
        <taxon>Kineosporia</taxon>
    </lineage>
</organism>
<dbReference type="Proteomes" id="UP001138997">
    <property type="component" value="Unassembled WGS sequence"/>
</dbReference>
<evidence type="ECO:0000259" key="2">
    <source>
        <dbReference type="Pfam" id="PF01471"/>
    </source>
</evidence>
<evidence type="ECO:0000313" key="4">
    <source>
        <dbReference type="Proteomes" id="UP001138997"/>
    </source>
</evidence>
<sequence length="606" mass="63798">MPLVNRSGIELARVGSWSASTGPWNCTRSQLADAVRAYQSGHFRAPVLKRGHTDDRFAGDIQATGDGEPSLGVVKNLRLADGGDSLIGDLLVPEWLDEELPAVYPSRSIEADLGVETSDGQTWGMVVTGLALLGVTKPAIQSLAEIPQAASEPMQYLAAMSLAASIPLEAKWNVVFDESKHKREGGRFVSKGSGYSAKKDQAPQVRALQKELIRLGFLDAKSGKNGGIDGLFGPATEAAVKAWQRQSGNMATGRVTPALLSTLKSAKKGGSPAKLTSDRKAARKEAQRKGKKFDPSDERVKADLRSKKQKVKAAAEEQVEGLDLTVREVLADDVVYLDPDGLSWVADVDETDDGGVEIGELAPVAVTYTPLAASESALAAHRMHNSVVASAVGLGHPIGSSLGATAVDITPQMREALGVDEQADEAAILAALEKLKSAAGPPVETPKDSTVVETPAVPAVVEHQNDRSFGQTDRIEASGDLEARLTAKFEAKLAASVGVLEKTNATLADELAKVTGELATRKQAEAVTKRETLLASAVQQGKITPADKDHYGAIYDTSPEAAEKLLASRAPGSAVPLSAIGHSSDVQQDDEFKSLMDAWNSGVGNA</sequence>
<dbReference type="Pfam" id="PF01471">
    <property type="entry name" value="PG_binding_1"/>
    <property type="match status" value="1"/>
</dbReference>
<dbReference type="SUPFAM" id="SSF47090">
    <property type="entry name" value="PGBD-like"/>
    <property type="match status" value="1"/>
</dbReference>
<dbReference type="EMBL" id="JAJOMB010000003">
    <property type="protein sequence ID" value="MCD5310806.1"/>
    <property type="molecule type" value="Genomic_DNA"/>
</dbReference>
<dbReference type="InterPro" id="IPR012106">
    <property type="entry name" value="Phage_Mu_Gp1"/>
</dbReference>
<evidence type="ECO:0000256" key="1">
    <source>
        <dbReference type="SAM" id="MobiDB-lite"/>
    </source>
</evidence>
<protein>
    <submittedName>
        <fullName evidence="3">Peptidoglycan-binding protein</fullName>
    </submittedName>
</protein>
<dbReference type="InterPro" id="IPR002477">
    <property type="entry name" value="Peptidoglycan-bd-like"/>
</dbReference>
<dbReference type="Pfam" id="PF10123">
    <property type="entry name" value="Mu-like_Pro"/>
    <property type="match status" value="1"/>
</dbReference>
<reference evidence="3" key="1">
    <citation type="submission" date="2021-11" db="EMBL/GenBank/DDBJ databases">
        <title>Streptomyces corallinus and Kineosporia corallina sp. nov., two new coral-derived marine actinobacteria.</title>
        <authorList>
            <person name="Buangrab K."/>
            <person name="Sutthacheep M."/>
            <person name="Yeemin T."/>
            <person name="Harunari E."/>
            <person name="Igarashi Y."/>
            <person name="Sripreechasak P."/>
            <person name="Kanchanasin P."/>
            <person name="Tanasupawat S."/>
            <person name="Phongsopitanun W."/>
        </authorList>
    </citation>
    <scope>NUCLEOTIDE SEQUENCE</scope>
    <source>
        <strain evidence="3">JCM 31032</strain>
    </source>
</reference>
<dbReference type="Gene3D" id="1.10.101.10">
    <property type="entry name" value="PGBD-like superfamily/PGBD"/>
    <property type="match status" value="1"/>
</dbReference>
<gene>
    <name evidence="3" type="ORF">LR394_07865</name>
</gene>
<feature type="region of interest" description="Disordered" evidence="1">
    <location>
        <begin position="266"/>
        <end position="312"/>
    </location>
</feature>
<accession>A0A9X1NCM4</accession>
<comment type="caution">
    <text evidence="3">The sequence shown here is derived from an EMBL/GenBank/DDBJ whole genome shotgun (WGS) entry which is preliminary data.</text>
</comment>
<feature type="domain" description="Peptidoglycan binding-like" evidence="2">
    <location>
        <begin position="202"/>
        <end position="263"/>
    </location>
</feature>
<name>A0A9X1NCM4_9ACTN</name>
<evidence type="ECO:0000313" key="3">
    <source>
        <dbReference type="EMBL" id="MCD5310806.1"/>
    </source>
</evidence>
<dbReference type="InterPro" id="IPR036366">
    <property type="entry name" value="PGBDSf"/>
</dbReference>
<keyword evidence="4" id="KW-1185">Reference proteome</keyword>
<feature type="compositionally biased region" description="Basic and acidic residues" evidence="1">
    <location>
        <begin position="276"/>
        <end position="306"/>
    </location>
</feature>